<dbReference type="AlphaFoldDB" id="A0A423PLS7"/>
<keyword evidence="14" id="KW-0443">Lipid metabolism</keyword>
<feature type="transmembrane region" description="Helical" evidence="19">
    <location>
        <begin position="83"/>
        <end position="102"/>
    </location>
</feature>
<evidence type="ECO:0000256" key="14">
    <source>
        <dbReference type="ARBA" id="ARBA00023098"/>
    </source>
</evidence>
<keyword evidence="10 18" id="KW-0808">Transferase</keyword>
<evidence type="ECO:0000313" key="20">
    <source>
        <dbReference type="EMBL" id="ROO26529.1"/>
    </source>
</evidence>
<dbReference type="EC" id="2.7.7.41" evidence="6 18"/>
<evidence type="ECO:0000256" key="16">
    <source>
        <dbReference type="ARBA" id="ARBA00023209"/>
    </source>
</evidence>
<keyword evidence="12 18" id="KW-0548">Nucleotidyltransferase</keyword>
<comment type="pathway">
    <text evidence="4">Lipid metabolism.</text>
</comment>
<dbReference type="InterPro" id="IPR000374">
    <property type="entry name" value="PC_trans"/>
</dbReference>
<evidence type="ECO:0000256" key="12">
    <source>
        <dbReference type="ARBA" id="ARBA00022695"/>
    </source>
</evidence>
<evidence type="ECO:0000256" key="13">
    <source>
        <dbReference type="ARBA" id="ARBA00022989"/>
    </source>
</evidence>
<keyword evidence="21" id="KW-1185">Reference proteome</keyword>
<name>A0A423PLS7_9GAMM</name>
<reference evidence="20 21" key="1">
    <citation type="submission" date="2013-10" db="EMBL/GenBank/DDBJ databases">
        <title>Salinisphaera japonica YTM-1 Genome Sequencing.</title>
        <authorList>
            <person name="Lai Q."/>
            <person name="Li C."/>
            <person name="Shao Z."/>
        </authorList>
    </citation>
    <scope>NUCLEOTIDE SEQUENCE [LARGE SCALE GENOMIC DNA]</scope>
    <source>
        <strain evidence="20 21">YTM-1</strain>
    </source>
</reference>
<dbReference type="UniPathway" id="UPA00557">
    <property type="reaction ID" value="UER00614"/>
</dbReference>
<evidence type="ECO:0000256" key="15">
    <source>
        <dbReference type="ARBA" id="ARBA00023136"/>
    </source>
</evidence>
<evidence type="ECO:0000256" key="11">
    <source>
        <dbReference type="ARBA" id="ARBA00022692"/>
    </source>
</evidence>
<dbReference type="GO" id="GO:0016024">
    <property type="term" value="P:CDP-diacylglycerol biosynthetic process"/>
    <property type="evidence" value="ECO:0007669"/>
    <property type="project" value="UniProtKB-UniPathway"/>
</dbReference>
<dbReference type="Proteomes" id="UP000285310">
    <property type="component" value="Unassembled WGS sequence"/>
</dbReference>
<feature type="transmembrane region" description="Helical" evidence="19">
    <location>
        <begin position="28"/>
        <end position="44"/>
    </location>
</feature>
<keyword evidence="8" id="KW-1003">Cell membrane</keyword>
<evidence type="ECO:0000256" key="4">
    <source>
        <dbReference type="ARBA" id="ARBA00005189"/>
    </source>
</evidence>
<dbReference type="FunCoup" id="A0A423PLS7">
    <property type="interactions" value="436"/>
</dbReference>
<dbReference type="GO" id="GO:0005886">
    <property type="term" value="C:plasma membrane"/>
    <property type="evidence" value="ECO:0007669"/>
    <property type="project" value="UniProtKB-SubCell"/>
</dbReference>
<evidence type="ECO:0000256" key="17">
    <source>
        <dbReference type="ARBA" id="ARBA00023264"/>
    </source>
</evidence>
<comment type="subcellular location">
    <subcellularLocation>
        <location evidence="2">Cell membrane</location>
        <topology evidence="2">Multi-pass membrane protein</topology>
    </subcellularLocation>
</comment>
<dbReference type="OrthoDB" id="9799199at2"/>
<evidence type="ECO:0000256" key="19">
    <source>
        <dbReference type="SAM" id="Phobius"/>
    </source>
</evidence>
<evidence type="ECO:0000256" key="6">
    <source>
        <dbReference type="ARBA" id="ARBA00012487"/>
    </source>
</evidence>
<keyword evidence="16" id="KW-0594">Phospholipid biosynthesis</keyword>
<dbReference type="InParanoid" id="A0A423PLS7"/>
<keyword evidence="15 19" id="KW-0472">Membrane</keyword>
<protein>
    <recommendedName>
        <fullName evidence="7 18">Phosphatidate cytidylyltransferase</fullName>
        <ecNumber evidence="6 18">2.7.7.41</ecNumber>
    </recommendedName>
</protein>
<feature type="transmembrane region" description="Helical" evidence="19">
    <location>
        <begin position="140"/>
        <end position="161"/>
    </location>
</feature>
<keyword evidence="11 18" id="KW-0812">Transmembrane</keyword>
<evidence type="ECO:0000256" key="18">
    <source>
        <dbReference type="RuleBase" id="RU003938"/>
    </source>
</evidence>
<dbReference type="RefSeq" id="WP_123658619.1">
    <property type="nucleotide sequence ID" value="NZ_AYKG01000034.1"/>
</dbReference>
<evidence type="ECO:0000256" key="8">
    <source>
        <dbReference type="ARBA" id="ARBA00022475"/>
    </source>
</evidence>
<proteinExistence type="inferred from homology"/>
<comment type="caution">
    <text evidence="20">The sequence shown here is derived from an EMBL/GenBank/DDBJ whole genome shotgun (WGS) entry which is preliminary data.</text>
</comment>
<comment type="similarity">
    <text evidence="5 18">Belongs to the CDS family.</text>
</comment>
<evidence type="ECO:0000256" key="5">
    <source>
        <dbReference type="ARBA" id="ARBA00010185"/>
    </source>
</evidence>
<feature type="transmembrane region" description="Helical" evidence="19">
    <location>
        <begin position="207"/>
        <end position="229"/>
    </location>
</feature>
<dbReference type="EMBL" id="AYKG01000034">
    <property type="protein sequence ID" value="ROO26529.1"/>
    <property type="molecule type" value="Genomic_DNA"/>
</dbReference>
<keyword evidence="13 19" id="KW-1133">Transmembrane helix</keyword>
<dbReference type="Pfam" id="PF01148">
    <property type="entry name" value="CTP_transf_1"/>
    <property type="match status" value="1"/>
</dbReference>
<keyword evidence="9" id="KW-0444">Lipid biosynthesis</keyword>
<feature type="transmembrane region" description="Helical" evidence="19">
    <location>
        <begin position="182"/>
        <end position="201"/>
    </location>
</feature>
<gene>
    <name evidence="20" type="ORF">SAJA_10645</name>
</gene>
<keyword evidence="17" id="KW-1208">Phospholipid metabolism</keyword>
<organism evidence="20 21">
    <name type="scientific">Salinisphaera japonica YTM-1</name>
    <dbReference type="NCBI Taxonomy" id="1209778"/>
    <lineage>
        <taxon>Bacteria</taxon>
        <taxon>Pseudomonadati</taxon>
        <taxon>Pseudomonadota</taxon>
        <taxon>Gammaproteobacteria</taxon>
        <taxon>Salinisphaerales</taxon>
        <taxon>Salinisphaeraceae</taxon>
        <taxon>Salinisphaera</taxon>
    </lineage>
</organism>
<accession>A0A423PLS7</accession>
<sequence>MLKTRILTALVALPLAIAAIVWLPTGGLVTAVAALMLVGAWEWASMMGGDRGQRALFVALVALVISVFWALAGPAFVNGGGALIIGAACVFWVGVVALLARFPKAWTATLGQPGWAMIAGCVVLAAPVAALGYIHHQDQGAWLILVLCFMIWGADTGAYIAGKTWGQRKLIPAVSPGKTLEGAYGGIAAAMAFGALGAFVLDLSALRILGFTVMGTAIALVSIVGDLTISMFKRSAGLKDSGAFFPGHGGVLDRLDSLIAAAPWFVVGLWLLA</sequence>
<evidence type="ECO:0000256" key="9">
    <source>
        <dbReference type="ARBA" id="ARBA00022516"/>
    </source>
</evidence>
<evidence type="ECO:0000256" key="3">
    <source>
        <dbReference type="ARBA" id="ARBA00005119"/>
    </source>
</evidence>
<feature type="transmembrane region" description="Helical" evidence="19">
    <location>
        <begin position="114"/>
        <end position="134"/>
    </location>
</feature>
<evidence type="ECO:0000256" key="7">
    <source>
        <dbReference type="ARBA" id="ARBA00019373"/>
    </source>
</evidence>
<dbReference type="PROSITE" id="PS01315">
    <property type="entry name" value="CDS"/>
    <property type="match status" value="1"/>
</dbReference>
<evidence type="ECO:0000313" key="21">
    <source>
        <dbReference type="Proteomes" id="UP000285310"/>
    </source>
</evidence>
<evidence type="ECO:0000256" key="2">
    <source>
        <dbReference type="ARBA" id="ARBA00004651"/>
    </source>
</evidence>
<feature type="transmembrane region" description="Helical" evidence="19">
    <location>
        <begin position="56"/>
        <end position="77"/>
    </location>
</feature>
<dbReference type="GO" id="GO:0004605">
    <property type="term" value="F:phosphatidate cytidylyltransferase activity"/>
    <property type="evidence" value="ECO:0007669"/>
    <property type="project" value="UniProtKB-EC"/>
</dbReference>
<comment type="catalytic activity">
    <reaction evidence="1 18">
        <text>a 1,2-diacyl-sn-glycero-3-phosphate + CTP + H(+) = a CDP-1,2-diacyl-sn-glycerol + diphosphate</text>
        <dbReference type="Rhea" id="RHEA:16229"/>
        <dbReference type="ChEBI" id="CHEBI:15378"/>
        <dbReference type="ChEBI" id="CHEBI:33019"/>
        <dbReference type="ChEBI" id="CHEBI:37563"/>
        <dbReference type="ChEBI" id="CHEBI:58332"/>
        <dbReference type="ChEBI" id="CHEBI:58608"/>
        <dbReference type="EC" id="2.7.7.41"/>
    </reaction>
</comment>
<dbReference type="PANTHER" id="PTHR46382">
    <property type="entry name" value="PHOSPHATIDATE CYTIDYLYLTRANSFERASE"/>
    <property type="match status" value="1"/>
</dbReference>
<evidence type="ECO:0000256" key="10">
    <source>
        <dbReference type="ARBA" id="ARBA00022679"/>
    </source>
</evidence>
<evidence type="ECO:0000256" key="1">
    <source>
        <dbReference type="ARBA" id="ARBA00001698"/>
    </source>
</evidence>
<dbReference type="PANTHER" id="PTHR46382:SF1">
    <property type="entry name" value="PHOSPHATIDATE CYTIDYLYLTRANSFERASE"/>
    <property type="match status" value="1"/>
</dbReference>
<comment type="pathway">
    <text evidence="3 18">Phospholipid metabolism; CDP-diacylglycerol biosynthesis; CDP-diacylglycerol from sn-glycerol 3-phosphate: step 3/3.</text>
</comment>